<dbReference type="InterPro" id="IPR038883">
    <property type="entry name" value="AN11006-like"/>
</dbReference>
<proteinExistence type="predicted"/>
<reference evidence="1 2" key="1">
    <citation type="journal article" date="2016" name="Nat. Commun.">
        <title>Ectomycorrhizal ecology is imprinted in the genome of the dominant symbiotic fungus Cenococcum geophilum.</title>
        <authorList>
            <consortium name="DOE Joint Genome Institute"/>
            <person name="Peter M."/>
            <person name="Kohler A."/>
            <person name="Ohm R.A."/>
            <person name="Kuo A."/>
            <person name="Krutzmann J."/>
            <person name="Morin E."/>
            <person name="Arend M."/>
            <person name="Barry K.W."/>
            <person name="Binder M."/>
            <person name="Choi C."/>
            <person name="Clum A."/>
            <person name="Copeland A."/>
            <person name="Grisel N."/>
            <person name="Haridas S."/>
            <person name="Kipfer T."/>
            <person name="LaButti K."/>
            <person name="Lindquist E."/>
            <person name="Lipzen A."/>
            <person name="Maire R."/>
            <person name="Meier B."/>
            <person name="Mihaltcheva S."/>
            <person name="Molinier V."/>
            <person name="Murat C."/>
            <person name="Poggeler S."/>
            <person name="Quandt C.A."/>
            <person name="Sperisen C."/>
            <person name="Tritt A."/>
            <person name="Tisserant E."/>
            <person name="Crous P.W."/>
            <person name="Henrissat B."/>
            <person name="Nehls U."/>
            <person name="Egli S."/>
            <person name="Spatafora J.W."/>
            <person name="Grigoriev I.V."/>
            <person name="Martin F.M."/>
        </authorList>
    </citation>
    <scope>NUCLEOTIDE SEQUENCE [LARGE SCALE GENOMIC DNA]</scope>
    <source>
        <strain evidence="1 2">CBS 207.34</strain>
    </source>
</reference>
<organism evidence="1 2">
    <name type="scientific">Glonium stellatum</name>
    <dbReference type="NCBI Taxonomy" id="574774"/>
    <lineage>
        <taxon>Eukaryota</taxon>
        <taxon>Fungi</taxon>
        <taxon>Dikarya</taxon>
        <taxon>Ascomycota</taxon>
        <taxon>Pezizomycotina</taxon>
        <taxon>Dothideomycetes</taxon>
        <taxon>Pleosporomycetidae</taxon>
        <taxon>Gloniales</taxon>
        <taxon>Gloniaceae</taxon>
        <taxon>Glonium</taxon>
    </lineage>
</organism>
<dbReference type="PANTHER" id="PTHR42085:SF2">
    <property type="entry name" value="F-BOX DOMAIN-CONTAINING PROTEIN"/>
    <property type="match status" value="1"/>
</dbReference>
<name>A0A8E2EP17_9PEZI</name>
<keyword evidence="2" id="KW-1185">Reference proteome</keyword>
<evidence type="ECO:0000313" key="1">
    <source>
        <dbReference type="EMBL" id="OCL02151.1"/>
    </source>
</evidence>
<accession>A0A8E2EP17</accession>
<dbReference type="OrthoDB" id="2951834at2759"/>
<sequence>MDLTADDFVDATSELPAAGDAEATSLNIHTSDIFRIISLPTEIRLQIFRFALPYSQVIEFSQRTLQRHYRHGRQIPCLDPLPGNLSNAINLFSTCRQFEIEGKGILYGENVFRFIFTREYITSRGSTFELMQPEALRQIRKCELVIGDSLYEAEVYQRIQKWMRFVAFKLSGTRRLLELHIDLRTGDFEKARWSEYFKPWADGPVARTYQHCLEPLAFLGRVDKVHITGHVDEGFAKALAEVMRKDPKEATLARRLYLCGSGNSSDQTAGGSLISSEAVGNKRFFDPDWVW</sequence>
<dbReference type="Proteomes" id="UP000250140">
    <property type="component" value="Unassembled WGS sequence"/>
</dbReference>
<evidence type="ECO:0000313" key="2">
    <source>
        <dbReference type="Proteomes" id="UP000250140"/>
    </source>
</evidence>
<dbReference type="PANTHER" id="PTHR42085">
    <property type="entry name" value="F-BOX DOMAIN-CONTAINING PROTEIN"/>
    <property type="match status" value="1"/>
</dbReference>
<protein>
    <submittedName>
        <fullName evidence="1">Uncharacterized protein</fullName>
    </submittedName>
</protein>
<dbReference type="EMBL" id="KV750995">
    <property type="protein sequence ID" value="OCL02151.1"/>
    <property type="molecule type" value="Genomic_DNA"/>
</dbReference>
<dbReference type="AlphaFoldDB" id="A0A8E2EP17"/>
<gene>
    <name evidence="1" type="ORF">AOQ84DRAFT_229553</name>
</gene>